<evidence type="ECO:0000256" key="10">
    <source>
        <dbReference type="SAM" id="Phobius"/>
    </source>
</evidence>
<name>A0AAW0PSB1_9GOBI</name>
<comment type="subcellular location">
    <subcellularLocation>
        <location evidence="1">Membrane</location>
        <topology evidence="1">Multi-pass membrane protein</topology>
    </subcellularLocation>
</comment>
<evidence type="ECO:0000256" key="4">
    <source>
        <dbReference type="ARBA" id="ARBA00022989"/>
    </source>
</evidence>
<dbReference type="EMBL" id="JBBPFD010000002">
    <property type="protein sequence ID" value="KAK7938673.1"/>
    <property type="molecule type" value="Genomic_DNA"/>
</dbReference>
<dbReference type="InterPro" id="IPR003915">
    <property type="entry name" value="PKD_2"/>
</dbReference>
<feature type="transmembrane region" description="Helical" evidence="10">
    <location>
        <begin position="141"/>
        <end position="164"/>
    </location>
</feature>
<feature type="transmembrane region" description="Helical" evidence="10">
    <location>
        <begin position="713"/>
        <end position="733"/>
    </location>
</feature>
<dbReference type="GO" id="GO:0005262">
    <property type="term" value="F:calcium channel activity"/>
    <property type="evidence" value="ECO:0007669"/>
    <property type="project" value="TreeGrafter"/>
</dbReference>
<dbReference type="PANTHER" id="PTHR10877">
    <property type="entry name" value="POLYCYSTIN FAMILY MEMBER"/>
    <property type="match status" value="1"/>
</dbReference>
<evidence type="ECO:0000256" key="9">
    <source>
        <dbReference type="SAM" id="MobiDB-lite"/>
    </source>
</evidence>
<feature type="disulfide bond" evidence="7">
    <location>
        <begin position="355"/>
        <end position="367"/>
    </location>
</feature>
<dbReference type="AlphaFoldDB" id="A0AAW0PSB1"/>
<organism evidence="13 14">
    <name type="scientific">Mugilogobius chulae</name>
    <name type="common">yellowstripe goby</name>
    <dbReference type="NCBI Taxonomy" id="88201"/>
    <lineage>
        <taxon>Eukaryota</taxon>
        <taxon>Metazoa</taxon>
        <taxon>Chordata</taxon>
        <taxon>Craniata</taxon>
        <taxon>Vertebrata</taxon>
        <taxon>Euteleostomi</taxon>
        <taxon>Actinopterygii</taxon>
        <taxon>Neopterygii</taxon>
        <taxon>Teleostei</taxon>
        <taxon>Neoteleostei</taxon>
        <taxon>Acanthomorphata</taxon>
        <taxon>Gobiaria</taxon>
        <taxon>Gobiiformes</taxon>
        <taxon>Gobioidei</taxon>
        <taxon>Gobiidae</taxon>
        <taxon>Gobionellinae</taxon>
        <taxon>Mugilogobius</taxon>
    </lineage>
</organism>
<dbReference type="InterPro" id="IPR051223">
    <property type="entry name" value="Polycystin"/>
</dbReference>
<dbReference type="InterPro" id="IPR013122">
    <property type="entry name" value="PKD1_2_channel"/>
</dbReference>
<keyword evidence="3 10" id="KW-0812">Transmembrane</keyword>
<keyword evidence="14" id="KW-1185">Reference proteome</keyword>
<keyword evidence="8" id="KW-0175">Coiled coil</keyword>
<reference evidence="14" key="1">
    <citation type="submission" date="2024-04" db="EMBL/GenBank/DDBJ databases">
        <title>Salinicola lusitanus LLJ914,a marine bacterium isolated from the Okinawa Trough.</title>
        <authorList>
            <person name="Li J."/>
        </authorList>
    </citation>
    <scope>NUCLEOTIDE SEQUENCE [LARGE SCALE GENOMIC DNA]</scope>
</reference>
<keyword evidence="4 10" id="KW-1133">Transmembrane helix</keyword>
<evidence type="ECO:0000259" key="11">
    <source>
        <dbReference type="Pfam" id="PF08016"/>
    </source>
</evidence>
<feature type="region of interest" description="Disordered" evidence="9">
    <location>
        <begin position="628"/>
        <end position="648"/>
    </location>
</feature>
<evidence type="ECO:0000256" key="6">
    <source>
        <dbReference type="ARBA" id="ARBA00023180"/>
    </source>
</evidence>
<feature type="transmembrane region" description="Helical" evidence="10">
    <location>
        <begin position="595"/>
        <end position="616"/>
    </location>
</feature>
<feature type="transmembrane region" description="Helical" evidence="10">
    <location>
        <begin position="259"/>
        <end position="281"/>
    </location>
</feature>
<feature type="compositionally biased region" description="Low complexity" evidence="9">
    <location>
        <begin position="384"/>
        <end position="402"/>
    </location>
</feature>
<feature type="region of interest" description="Disordered" evidence="9">
    <location>
        <begin position="384"/>
        <end position="405"/>
    </location>
</feature>
<feature type="transmembrane region" description="Helical" evidence="10">
    <location>
        <begin position="505"/>
        <end position="527"/>
    </location>
</feature>
<keyword evidence="6" id="KW-0325">Glycoprotein</keyword>
<dbReference type="InterPro" id="IPR046791">
    <property type="entry name" value="Polycystin_dom"/>
</dbReference>
<accession>A0AAW0PSB1</accession>
<gene>
    <name evidence="13" type="ORF">WMY93_001999</name>
</gene>
<feature type="transmembrane region" description="Helical" evidence="10">
    <location>
        <begin position="184"/>
        <end position="207"/>
    </location>
</feature>
<feature type="domain" description="Polycystin" evidence="12">
    <location>
        <begin position="308"/>
        <end position="501"/>
    </location>
</feature>
<sequence>MRTGVRSGHLGQFATYDSVWSVQSFFLFVERLAERKNAKPDRDEEEELFSELCRLEKHLTVMEELEEELEKEEKKEKKKNTSTWTRTFTSACTRLCRTKDLPSFSLSLKKVQVLKQRLREAQEEGEYSLPLSPPRRSLPWWCVYVAWLLVATSAGVCGYYTMLYGLKFGKEKSISWLVSMSVSFFQSLLLIQPLKVVGLAVFFALVVKKVDEEELDNVQIHRDKVSSSFSRDTDLSLYKPPPAADVEKMKRNREKEQKAYALLTEILVYVCFMWMLLLVAYGERDPNAFYLNQHILSSFSPDQDQSLSLDQVFLWTRTTLLKGLYGQYPGFITDGNSLLIGRARLRQVRVRGQSCRAPEELHFHQDCNLEFSWDWEDTGDYGPGWTRTGNGTRTGNRTEPGPWSYQSQQQLRAAPVWGQSVLYRGGGYVCELGPDAEEADRTLETLFESRWLDSLTRAVFAEFTVYNANVNLFCLVTLLLEADHATGAFDFRWELRPVRLYTSTGGLHVFVMTGQIFYMIFVLYYMYKQGQRLRVQRWSYFRDRWNLLELSIIALSWTGVGLFIQKTVLAQSEMDFYHNNRDKFPSFSYSASSDLLLQFIVAFLVLLSTVPVLLLLRLLGPPAPVHRGVPGSPGSRPSPTPPPRTSCSSSSWRSWFSSRRFPSFSYSASSDLLLQFIVAFLVLLSTVKLWHLLRLNPNMELISSALSRASGDITGFLLVIGLMFVAYATTVSLDTSVID</sequence>
<dbReference type="Pfam" id="PF08016">
    <property type="entry name" value="PKD_channel"/>
    <property type="match status" value="2"/>
</dbReference>
<dbReference type="PRINTS" id="PR01433">
    <property type="entry name" value="POLYCYSTIN2"/>
</dbReference>
<feature type="coiled-coil region" evidence="8">
    <location>
        <begin position="55"/>
        <end position="124"/>
    </location>
</feature>
<evidence type="ECO:0000256" key="7">
    <source>
        <dbReference type="PIRSR" id="PIRSR603915-2"/>
    </source>
</evidence>
<evidence type="ECO:0000313" key="13">
    <source>
        <dbReference type="EMBL" id="KAK7938673.1"/>
    </source>
</evidence>
<dbReference type="PANTHER" id="PTHR10877:SF134">
    <property type="entry name" value="POLYCYSTIN-1-LIKE PROTEIN 2"/>
    <property type="match status" value="1"/>
</dbReference>
<proteinExistence type="inferred from homology"/>
<feature type="transmembrane region" description="Helical" evidence="10">
    <location>
        <begin position="672"/>
        <end position="693"/>
    </location>
</feature>
<dbReference type="Proteomes" id="UP001460270">
    <property type="component" value="Unassembled WGS sequence"/>
</dbReference>
<comment type="similarity">
    <text evidence="2">Belongs to the polycystin family.</text>
</comment>
<feature type="domain" description="Polycystin cation channel PKD1/PKD2" evidence="11">
    <location>
        <begin position="657"/>
        <end position="732"/>
    </location>
</feature>
<feature type="domain" description="Polycystin cation channel PKD1/PKD2" evidence="11">
    <location>
        <begin position="508"/>
        <end position="618"/>
    </location>
</feature>
<evidence type="ECO:0000256" key="8">
    <source>
        <dbReference type="SAM" id="Coils"/>
    </source>
</evidence>
<dbReference type="Pfam" id="PF20519">
    <property type="entry name" value="Polycystin_dom"/>
    <property type="match status" value="1"/>
</dbReference>
<feature type="transmembrane region" description="Helical" evidence="10">
    <location>
        <begin position="547"/>
        <end position="564"/>
    </location>
</feature>
<evidence type="ECO:0000256" key="5">
    <source>
        <dbReference type="ARBA" id="ARBA00023136"/>
    </source>
</evidence>
<evidence type="ECO:0000259" key="12">
    <source>
        <dbReference type="Pfam" id="PF20519"/>
    </source>
</evidence>
<protein>
    <submittedName>
        <fullName evidence="13">Uncharacterized protein</fullName>
    </submittedName>
</protein>
<dbReference type="GO" id="GO:0016020">
    <property type="term" value="C:membrane"/>
    <property type="evidence" value="ECO:0007669"/>
    <property type="project" value="UniProtKB-SubCell"/>
</dbReference>
<keyword evidence="5 10" id="KW-0472">Membrane</keyword>
<evidence type="ECO:0000256" key="3">
    <source>
        <dbReference type="ARBA" id="ARBA00022692"/>
    </source>
</evidence>
<evidence type="ECO:0000313" key="14">
    <source>
        <dbReference type="Proteomes" id="UP001460270"/>
    </source>
</evidence>
<dbReference type="GO" id="GO:0005509">
    <property type="term" value="F:calcium ion binding"/>
    <property type="evidence" value="ECO:0007669"/>
    <property type="project" value="InterPro"/>
</dbReference>
<dbReference type="GO" id="GO:0050982">
    <property type="term" value="P:detection of mechanical stimulus"/>
    <property type="evidence" value="ECO:0007669"/>
    <property type="project" value="TreeGrafter"/>
</dbReference>
<comment type="caution">
    <text evidence="13">The sequence shown here is derived from an EMBL/GenBank/DDBJ whole genome shotgun (WGS) entry which is preliminary data.</text>
</comment>
<evidence type="ECO:0000256" key="1">
    <source>
        <dbReference type="ARBA" id="ARBA00004141"/>
    </source>
</evidence>
<evidence type="ECO:0000256" key="2">
    <source>
        <dbReference type="ARBA" id="ARBA00007200"/>
    </source>
</evidence>